<evidence type="ECO:0000256" key="1">
    <source>
        <dbReference type="SAM" id="Phobius"/>
    </source>
</evidence>
<feature type="transmembrane region" description="Helical" evidence="1">
    <location>
        <begin position="6"/>
        <end position="25"/>
    </location>
</feature>
<organism evidence="2 3">
    <name type="scientific">Pediococcus ethanolidurans</name>
    <dbReference type="NCBI Taxonomy" id="319653"/>
    <lineage>
        <taxon>Bacteria</taxon>
        <taxon>Bacillati</taxon>
        <taxon>Bacillota</taxon>
        <taxon>Bacilli</taxon>
        <taxon>Lactobacillales</taxon>
        <taxon>Lactobacillaceae</taxon>
        <taxon>Pediococcus</taxon>
    </lineage>
</organism>
<comment type="caution">
    <text evidence="2">The sequence shown here is derived from an EMBL/GenBank/DDBJ whole genome shotgun (WGS) entry which is preliminary data.</text>
</comment>
<keyword evidence="1" id="KW-0472">Membrane</keyword>
<reference evidence="2 3" key="1">
    <citation type="journal article" date="2015" name="Genome Announc.">
        <title>Expanding the biotechnology potential of lactobacilli through comparative genomics of 213 strains and associated genera.</title>
        <authorList>
            <person name="Sun Z."/>
            <person name="Harris H.M."/>
            <person name="McCann A."/>
            <person name="Guo C."/>
            <person name="Argimon S."/>
            <person name="Zhang W."/>
            <person name="Yang X."/>
            <person name="Jeffery I.B."/>
            <person name="Cooney J.C."/>
            <person name="Kagawa T.F."/>
            <person name="Liu W."/>
            <person name="Song Y."/>
            <person name="Salvetti E."/>
            <person name="Wrobel A."/>
            <person name="Rasinkangas P."/>
            <person name="Parkhill J."/>
            <person name="Rea M.C."/>
            <person name="O'Sullivan O."/>
            <person name="Ritari J."/>
            <person name="Douillard F.P."/>
            <person name="Paul Ross R."/>
            <person name="Yang R."/>
            <person name="Briner A.E."/>
            <person name="Felis G.E."/>
            <person name="de Vos W.M."/>
            <person name="Barrangou R."/>
            <person name="Klaenhammer T.R."/>
            <person name="Caufield P.W."/>
            <person name="Cui Y."/>
            <person name="Zhang H."/>
            <person name="O'Toole P.W."/>
        </authorList>
    </citation>
    <scope>NUCLEOTIDE SEQUENCE [LARGE SCALE GENOMIC DNA]</scope>
    <source>
        <strain evidence="2 3">DSM 22301</strain>
    </source>
</reference>
<name>A0A0R2K8M6_9LACO</name>
<keyword evidence="1" id="KW-0812">Transmembrane</keyword>
<dbReference type="GeneID" id="76043075"/>
<protein>
    <submittedName>
        <fullName evidence="2">Uncharacterized protein</fullName>
    </submittedName>
</protein>
<gene>
    <name evidence="2" type="ORF">IV87_GL001693</name>
</gene>
<accession>A0A0R2K8M6</accession>
<proteinExistence type="predicted"/>
<dbReference type="Proteomes" id="UP000051749">
    <property type="component" value="Unassembled WGS sequence"/>
</dbReference>
<evidence type="ECO:0000313" key="2">
    <source>
        <dbReference type="EMBL" id="KRN82986.1"/>
    </source>
</evidence>
<evidence type="ECO:0000313" key="3">
    <source>
        <dbReference type="Proteomes" id="UP000051749"/>
    </source>
</evidence>
<dbReference type="EMBL" id="JQBY01000005">
    <property type="protein sequence ID" value="KRN82986.1"/>
    <property type="molecule type" value="Genomic_DNA"/>
</dbReference>
<sequence>MMKSFLGIIIILVSIGIISVGIRYARTSKATFAKAGVKVDFKKTPATYGFAPGIMGAIIIIIGIAGLVWGAMIV</sequence>
<dbReference type="STRING" id="319653.SAMN04487973_101190"/>
<feature type="transmembrane region" description="Helical" evidence="1">
    <location>
        <begin position="46"/>
        <end position="72"/>
    </location>
</feature>
<dbReference type="PATRIC" id="fig|319653.3.peg.1722"/>
<dbReference type="RefSeq" id="WP_143053127.1">
    <property type="nucleotide sequence ID" value="NZ_BJYP01000002.1"/>
</dbReference>
<keyword evidence="1" id="KW-1133">Transmembrane helix</keyword>
<dbReference type="AlphaFoldDB" id="A0A0R2K8M6"/>